<name>A0ABV5I3K3_9RHOB</name>
<comment type="caution">
    <text evidence="2">The sequence shown here is derived from an EMBL/GenBank/DDBJ whole genome shotgun (WGS) entry which is preliminary data.</text>
</comment>
<evidence type="ECO:0000313" key="2">
    <source>
        <dbReference type="EMBL" id="MFB9151270.1"/>
    </source>
</evidence>
<reference evidence="2 3" key="1">
    <citation type="submission" date="2024-09" db="EMBL/GenBank/DDBJ databases">
        <authorList>
            <person name="Sun Q."/>
            <person name="Mori K."/>
        </authorList>
    </citation>
    <scope>NUCLEOTIDE SEQUENCE [LARGE SCALE GENOMIC DNA]</scope>
    <source>
        <strain evidence="2 3">CECT 9424</strain>
    </source>
</reference>
<proteinExistence type="predicted"/>
<dbReference type="Proteomes" id="UP001589670">
    <property type="component" value="Unassembled WGS sequence"/>
</dbReference>
<gene>
    <name evidence="2" type="ORF">ACFFU4_16075</name>
</gene>
<organism evidence="2 3">
    <name type="scientific">Roseovarius ramblicola</name>
    <dbReference type="NCBI Taxonomy" id="2022336"/>
    <lineage>
        <taxon>Bacteria</taxon>
        <taxon>Pseudomonadati</taxon>
        <taxon>Pseudomonadota</taxon>
        <taxon>Alphaproteobacteria</taxon>
        <taxon>Rhodobacterales</taxon>
        <taxon>Roseobacteraceae</taxon>
        <taxon>Roseovarius</taxon>
    </lineage>
</organism>
<keyword evidence="3" id="KW-1185">Reference proteome</keyword>
<accession>A0ABV5I3K3</accession>
<feature type="chain" id="PRO_5045572308" evidence="1">
    <location>
        <begin position="21"/>
        <end position="123"/>
    </location>
</feature>
<keyword evidence="1" id="KW-0732">Signal</keyword>
<protein>
    <submittedName>
        <fullName evidence="2">Uncharacterized protein</fullName>
    </submittedName>
</protein>
<feature type="signal peptide" evidence="1">
    <location>
        <begin position="1"/>
        <end position="20"/>
    </location>
</feature>
<sequence>MMTLAGISRGLAIASATALAACSGDLLTGGPLIRPGEPTGTIVVHNRTGISVPSVLISDCDVGSYGLNRLPAGLWLDPGESYAFTVSSGCWDVAVGNGYKEVRKRMQVRPGGGVNFYVTSPDD</sequence>
<evidence type="ECO:0000313" key="3">
    <source>
        <dbReference type="Proteomes" id="UP001589670"/>
    </source>
</evidence>
<evidence type="ECO:0000256" key="1">
    <source>
        <dbReference type="SAM" id="SignalP"/>
    </source>
</evidence>
<dbReference type="RefSeq" id="WP_377070849.1">
    <property type="nucleotide sequence ID" value="NZ_JBHMEC010000026.1"/>
</dbReference>
<dbReference type="EMBL" id="JBHMEC010000026">
    <property type="protein sequence ID" value="MFB9151270.1"/>
    <property type="molecule type" value="Genomic_DNA"/>
</dbReference>